<protein>
    <submittedName>
        <fullName evidence="2">Radial spoke head 14 homolog</fullName>
    </submittedName>
</protein>
<dbReference type="STRING" id="9545.ENSMNEP00000014123"/>
<dbReference type="InterPro" id="IPR042856">
    <property type="entry name" value="RSP14"/>
</dbReference>
<reference evidence="2" key="1">
    <citation type="submission" date="2025-08" db="UniProtKB">
        <authorList>
            <consortium name="Ensembl"/>
        </authorList>
    </citation>
    <scope>IDENTIFICATION</scope>
</reference>
<dbReference type="InterPro" id="IPR016024">
    <property type="entry name" value="ARM-type_fold"/>
</dbReference>
<evidence type="ECO:0000256" key="1">
    <source>
        <dbReference type="SAM" id="MobiDB-lite"/>
    </source>
</evidence>
<dbReference type="InterPro" id="IPR000225">
    <property type="entry name" value="Armadillo"/>
</dbReference>
<gene>
    <name evidence="2" type="primary">RSPH14</name>
</gene>
<name>A0A2K6BRS9_MACNE</name>
<dbReference type="Proteomes" id="UP000233120">
    <property type="component" value="Unassembled WGS sequence"/>
</dbReference>
<dbReference type="PANTHER" id="PTHR15599:SF1">
    <property type="entry name" value="RADIAL SPOKE HEAD 14 HOMOLOG"/>
    <property type="match status" value="1"/>
</dbReference>
<dbReference type="SUPFAM" id="SSF48371">
    <property type="entry name" value="ARM repeat"/>
    <property type="match status" value="1"/>
</dbReference>
<evidence type="ECO:0000313" key="3">
    <source>
        <dbReference type="Proteomes" id="UP000233120"/>
    </source>
</evidence>
<dbReference type="GeneTree" id="ENSGT00500000044989"/>
<reference evidence="2" key="2">
    <citation type="submission" date="2025-09" db="UniProtKB">
        <authorList>
            <consortium name="Ensembl"/>
        </authorList>
    </citation>
    <scope>IDENTIFICATION</scope>
</reference>
<dbReference type="AlphaFoldDB" id="A0A2K6BRS9"/>
<dbReference type="Gene3D" id="1.25.10.10">
    <property type="entry name" value="Leucine-rich Repeat Variant"/>
    <property type="match status" value="1"/>
</dbReference>
<dbReference type="InterPro" id="IPR011989">
    <property type="entry name" value="ARM-like"/>
</dbReference>
<proteinExistence type="predicted"/>
<dbReference type="OMA" id="HREEENI"/>
<dbReference type="PANTHER" id="PTHR15599">
    <property type="entry name" value="RTDR1"/>
    <property type="match status" value="1"/>
</dbReference>
<evidence type="ECO:0000313" key="2">
    <source>
        <dbReference type="Ensembl" id="ENSMNEP00000014123.1"/>
    </source>
</evidence>
<dbReference type="Pfam" id="PF00514">
    <property type="entry name" value="Arm"/>
    <property type="match status" value="1"/>
</dbReference>
<feature type="compositionally biased region" description="Polar residues" evidence="1">
    <location>
        <begin position="1"/>
        <end position="18"/>
    </location>
</feature>
<keyword evidence="3" id="KW-1185">Reference proteome</keyword>
<sequence>MAHSQNSTEFPVNINTTRLPLPNGHRALPKLKRLSQRTSDEQKDSSCRDPDPSYLSLSGHGLTYVTIHPPFPRYAFLEHDIVLALSFLLNDLSPVCRGNLYKAYMQLVQVPRGAQEIISKGLISPLVWKLQVEREEEFQELILDTLVLCLREDATEALGSNVVLVLKQKLLSVNENIRSKAAHALLNVSISREGKKQVCKFDVIPILVHLLKDPVEHVKSNAAGALMFATVITEGKYAALEAQAISPLLELLHSPMTVARLNATKALTMLAEAPEGRKVLQVHVPTFRAMEVESHEKPQVAEALQRAARIAVSVIEFKP</sequence>
<dbReference type="SMART" id="SM00185">
    <property type="entry name" value="ARM"/>
    <property type="match status" value="3"/>
</dbReference>
<accession>A0A2K6BRS9</accession>
<feature type="region of interest" description="Disordered" evidence="1">
    <location>
        <begin position="1"/>
        <end position="25"/>
    </location>
</feature>
<organism evidence="2 3">
    <name type="scientific">Macaca nemestrina</name>
    <name type="common">Pig-tailed macaque</name>
    <dbReference type="NCBI Taxonomy" id="9545"/>
    <lineage>
        <taxon>Eukaryota</taxon>
        <taxon>Metazoa</taxon>
        <taxon>Chordata</taxon>
        <taxon>Craniata</taxon>
        <taxon>Vertebrata</taxon>
        <taxon>Euteleostomi</taxon>
        <taxon>Mammalia</taxon>
        <taxon>Eutheria</taxon>
        <taxon>Euarchontoglires</taxon>
        <taxon>Primates</taxon>
        <taxon>Haplorrhini</taxon>
        <taxon>Catarrhini</taxon>
        <taxon>Cercopithecidae</taxon>
        <taxon>Cercopithecinae</taxon>
        <taxon>Macaca</taxon>
    </lineage>
</organism>
<dbReference type="GO" id="GO:0001534">
    <property type="term" value="C:radial spoke"/>
    <property type="evidence" value="ECO:0007669"/>
    <property type="project" value="Ensembl"/>
</dbReference>
<dbReference type="Bgee" id="ENSMNEG00000031243">
    <property type="expression patterns" value="Expressed in multicellular organism"/>
</dbReference>
<dbReference type="Ensembl" id="ENSMNET00000038326.1">
    <property type="protein sequence ID" value="ENSMNEP00000014123.1"/>
    <property type="gene ID" value="ENSMNEG00000031243.1"/>
</dbReference>